<evidence type="ECO:0000256" key="2">
    <source>
        <dbReference type="ARBA" id="ARBA00022723"/>
    </source>
</evidence>
<keyword evidence="3 5" id="KW-0378">Hydrolase</keyword>
<keyword evidence="5" id="KW-0234">DNA repair</keyword>
<dbReference type="GO" id="GO:0004528">
    <property type="term" value="F:phosphodiesterase I activity"/>
    <property type="evidence" value="ECO:0007669"/>
    <property type="project" value="UniProtKB-EC"/>
</dbReference>
<keyword evidence="5" id="KW-0227">DNA damage</keyword>
<keyword evidence="1 5" id="KW-0540">Nuclease</keyword>
<comment type="cofactor">
    <cofactor evidence="5">
        <name>Mg(2+)</name>
        <dbReference type="ChEBI" id="CHEBI:18420"/>
    </cofactor>
    <cofactor evidence="5">
        <name>Mn(2+)</name>
        <dbReference type="ChEBI" id="CHEBI:29035"/>
    </cofactor>
</comment>
<dbReference type="GO" id="GO:0070336">
    <property type="term" value="F:flap-structured DNA binding"/>
    <property type="evidence" value="ECO:0007669"/>
    <property type="project" value="TreeGrafter"/>
</dbReference>
<organism evidence="7 8">
    <name type="scientific">Boothiomyces macroporosus</name>
    <dbReference type="NCBI Taxonomy" id="261099"/>
    <lineage>
        <taxon>Eukaryota</taxon>
        <taxon>Fungi</taxon>
        <taxon>Fungi incertae sedis</taxon>
        <taxon>Chytridiomycota</taxon>
        <taxon>Chytridiomycota incertae sedis</taxon>
        <taxon>Chytridiomycetes</taxon>
        <taxon>Rhizophydiales</taxon>
        <taxon>Terramycetaceae</taxon>
        <taxon>Boothiomyces</taxon>
    </lineage>
</organism>
<evidence type="ECO:0000256" key="3">
    <source>
        <dbReference type="ARBA" id="ARBA00022801"/>
    </source>
</evidence>
<keyword evidence="4 5" id="KW-0460">Magnesium</keyword>
<evidence type="ECO:0000259" key="6">
    <source>
        <dbReference type="SMART" id="SM00990"/>
    </source>
</evidence>
<dbReference type="PANTHER" id="PTHR15749">
    <property type="entry name" value="FANCONI-ASSOCIATED NUCLEASE 1"/>
    <property type="match status" value="1"/>
</dbReference>
<dbReference type="EC" id="3.1.4.1" evidence="5"/>
<evidence type="ECO:0000256" key="4">
    <source>
        <dbReference type="ARBA" id="ARBA00022842"/>
    </source>
</evidence>
<dbReference type="InterPro" id="IPR049132">
    <property type="entry name" value="FAN1-like_euk"/>
</dbReference>
<protein>
    <recommendedName>
        <fullName evidence="5">Fanconi-associated nuclease</fullName>
        <ecNumber evidence="5">3.1.4.1</ecNumber>
    </recommendedName>
</protein>
<proteinExistence type="inferred from homology"/>
<dbReference type="GO" id="GO:0046872">
    <property type="term" value="F:metal ion binding"/>
    <property type="evidence" value="ECO:0007669"/>
    <property type="project" value="UniProtKB-KW"/>
</dbReference>
<dbReference type="InterPro" id="IPR014883">
    <property type="entry name" value="VRR_NUC"/>
</dbReference>
<sequence length="592" mass="68588">MESKMEQFDHTDGKMKSLDGCISELASIGFLETQGPSSVEDYLSIASLVELKQLAKQYHIKANTKSALIKQLLDTANQSTMFHSKEEVIGILFMRAISAVGDLVRLSSDPLHAFRMFFVIYARLEAWPANDAFMTDSILANLSGTVQVKKVSGGEEKENVTSDIDESVDTCEIETRERRRKYVRVNYTRFALVWPAIDDLREYVDGLEMEFKLAQLAELNSTESFQEIVKFSHLVSEWQSRLNPHITDLPYLNRFTKGNVLTRCLGIIYNANFRLKEYQECVVLLKCLLDQQIFGRNKRGYWYNELARILERYIDKDNALEVCKQALNDPYVHSHHHTSIMKRFARLSGTKIPKPTVNSHTVECKYLFDPQTVIDGVKLKQVKDKQRVIVEGGLTVEQYCLKWYREQGYKGFHSETSILSTLFGLLFWNVIFDDSIPGAFNSPYQVAPLDLQTEYFYESRKDTIDVNLGEIRNGKANDLLELVWNRERYNRCVGVNWDYELQDLLEICDCIGGEKLAHICDLFAKTYWAHSGGVPDLCVWKLDTLEFKLVEVKSQNDVLSEKQRVWLWYLDKFEIDHLVFHVKDVRKRKCLE</sequence>
<evidence type="ECO:0000256" key="1">
    <source>
        <dbReference type="ARBA" id="ARBA00022722"/>
    </source>
</evidence>
<dbReference type="InterPro" id="IPR033315">
    <property type="entry name" value="Fan1-like"/>
</dbReference>
<dbReference type="InterPro" id="IPR049126">
    <property type="entry name" value="FAN1-like_TPR"/>
</dbReference>
<evidence type="ECO:0000313" key="7">
    <source>
        <dbReference type="EMBL" id="KAJ3260851.1"/>
    </source>
</evidence>
<dbReference type="Pfam" id="PF08774">
    <property type="entry name" value="VRR_NUC"/>
    <property type="match status" value="1"/>
</dbReference>
<comment type="caution">
    <text evidence="7">The sequence shown here is derived from an EMBL/GenBank/DDBJ whole genome shotgun (WGS) entry which is preliminary data.</text>
</comment>
<dbReference type="GO" id="GO:0008409">
    <property type="term" value="F:5'-3' exonuclease activity"/>
    <property type="evidence" value="ECO:0007669"/>
    <property type="project" value="TreeGrafter"/>
</dbReference>
<dbReference type="SMART" id="SM00990">
    <property type="entry name" value="VRR_NUC"/>
    <property type="match status" value="1"/>
</dbReference>
<evidence type="ECO:0000313" key="8">
    <source>
        <dbReference type="Proteomes" id="UP001210925"/>
    </source>
</evidence>
<feature type="domain" description="VRR-NUC" evidence="6">
    <location>
        <begin position="471"/>
        <end position="584"/>
    </location>
</feature>
<keyword evidence="2 5" id="KW-0479">Metal-binding</keyword>
<keyword evidence="5" id="KW-0539">Nucleus</keyword>
<keyword evidence="5" id="KW-0464">Manganese</keyword>
<dbReference type="EMBL" id="JADGKB010000009">
    <property type="protein sequence ID" value="KAJ3260851.1"/>
    <property type="molecule type" value="Genomic_DNA"/>
</dbReference>
<accession>A0AAD5UKU8</accession>
<name>A0AAD5UKU8_9FUNG</name>
<dbReference type="GO" id="GO:0036297">
    <property type="term" value="P:interstrand cross-link repair"/>
    <property type="evidence" value="ECO:0007669"/>
    <property type="project" value="InterPro"/>
</dbReference>
<evidence type="ECO:0000256" key="5">
    <source>
        <dbReference type="RuleBase" id="RU365033"/>
    </source>
</evidence>
<comment type="subcellular location">
    <subcellularLocation>
        <location evidence="5">Nucleus</location>
    </subcellularLocation>
</comment>
<comment type="catalytic activity">
    <reaction evidence="5">
        <text>Hydrolytically removes 5'-nucleotides successively from the 3'-hydroxy termini of 3'-hydroxy-terminated oligonucleotides.</text>
        <dbReference type="EC" id="3.1.4.1"/>
    </reaction>
</comment>
<dbReference type="Pfam" id="PF21170">
    <property type="entry name" value="FAN1_TPR"/>
    <property type="match status" value="1"/>
</dbReference>
<dbReference type="Proteomes" id="UP001210925">
    <property type="component" value="Unassembled WGS sequence"/>
</dbReference>
<dbReference type="GO" id="GO:0017108">
    <property type="term" value="F:5'-flap endonuclease activity"/>
    <property type="evidence" value="ECO:0007669"/>
    <property type="project" value="TreeGrafter"/>
</dbReference>
<dbReference type="AlphaFoldDB" id="A0AAD5UKU8"/>
<keyword evidence="8" id="KW-1185">Reference proteome</keyword>
<reference evidence="7" key="1">
    <citation type="submission" date="2020-05" db="EMBL/GenBank/DDBJ databases">
        <title>Phylogenomic resolution of chytrid fungi.</title>
        <authorList>
            <person name="Stajich J.E."/>
            <person name="Amses K."/>
            <person name="Simmons R."/>
            <person name="Seto K."/>
            <person name="Myers J."/>
            <person name="Bonds A."/>
            <person name="Quandt C.A."/>
            <person name="Barry K."/>
            <person name="Liu P."/>
            <person name="Grigoriev I."/>
            <person name="Longcore J.E."/>
            <person name="James T.Y."/>
        </authorList>
    </citation>
    <scope>NUCLEOTIDE SEQUENCE</scope>
    <source>
        <strain evidence="7">PLAUS21</strain>
    </source>
</reference>
<dbReference type="CDD" id="cd22326">
    <property type="entry name" value="FAN1-like"/>
    <property type="match status" value="1"/>
</dbReference>
<gene>
    <name evidence="7" type="ORF">HK103_007414</name>
</gene>
<comment type="similarity">
    <text evidence="5">Belongs to the FAN1 family.</text>
</comment>
<dbReference type="GO" id="GO:0005634">
    <property type="term" value="C:nucleus"/>
    <property type="evidence" value="ECO:0007669"/>
    <property type="project" value="UniProtKB-SubCell"/>
</dbReference>
<dbReference type="PANTHER" id="PTHR15749:SF4">
    <property type="entry name" value="FANCONI-ASSOCIATED NUCLEASE 1"/>
    <property type="match status" value="1"/>
</dbReference>
<comment type="function">
    <text evidence="5">Nuclease required for the repair of DNA interstrand cross-links (ICL). Acts as a 5'-3' exonuclease that anchors at a cut end of DNA and cleaves DNA successively at every third nucleotide, allowing to excise an ICL from one strand through flanking incisions.</text>
</comment>